<dbReference type="NCBIfam" id="NF033537">
    <property type="entry name" value="lasso_biosyn_B2"/>
    <property type="match status" value="1"/>
</dbReference>
<name>A0A344TPE6_9BACT</name>
<dbReference type="EMBL" id="CP030850">
    <property type="protein sequence ID" value="AXE20517.1"/>
    <property type="molecule type" value="Genomic_DNA"/>
</dbReference>
<reference evidence="2 3" key="1">
    <citation type="submission" date="2018-07" db="EMBL/GenBank/DDBJ databases">
        <title>Genome sequencing of Runella.</title>
        <authorList>
            <person name="Baek M.-G."/>
            <person name="Yi H."/>
        </authorList>
    </citation>
    <scope>NUCLEOTIDE SEQUENCE [LARGE SCALE GENOMIC DNA]</scope>
    <source>
        <strain evidence="2 3">HYN0085</strain>
    </source>
</reference>
<gene>
    <name evidence="2" type="ORF">DR864_23650</name>
</gene>
<evidence type="ECO:0000313" key="3">
    <source>
        <dbReference type="Proteomes" id="UP000251993"/>
    </source>
</evidence>
<accession>A0A344TPE6</accession>
<keyword evidence="3" id="KW-1185">Reference proteome</keyword>
<dbReference type="KEGG" id="run:DR864_23650"/>
<dbReference type="Proteomes" id="UP000251993">
    <property type="component" value="Chromosome"/>
</dbReference>
<dbReference type="OrthoDB" id="980562at2"/>
<organism evidence="2 3">
    <name type="scientific">Runella rosea</name>
    <dbReference type="NCBI Taxonomy" id="2259595"/>
    <lineage>
        <taxon>Bacteria</taxon>
        <taxon>Pseudomonadati</taxon>
        <taxon>Bacteroidota</taxon>
        <taxon>Cytophagia</taxon>
        <taxon>Cytophagales</taxon>
        <taxon>Spirosomataceae</taxon>
        <taxon>Runella</taxon>
    </lineage>
</organism>
<protein>
    <submittedName>
        <fullName evidence="2">Lasso peptide biosynthesis B2 protein</fullName>
    </submittedName>
</protein>
<proteinExistence type="predicted"/>
<feature type="domain" description="Microcin J25-processing protein McjB C-terminal" evidence="1">
    <location>
        <begin position="52"/>
        <end position="125"/>
    </location>
</feature>
<evidence type="ECO:0000313" key="2">
    <source>
        <dbReference type="EMBL" id="AXE20517.1"/>
    </source>
</evidence>
<dbReference type="Pfam" id="PF13471">
    <property type="entry name" value="Transglut_core3"/>
    <property type="match status" value="1"/>
</dbReference>
<dbReference type="AlphaFoldDB" id="A0A344TPE6"/>
<dbReference type="InterPro" id="IPR032708">
    <property type="entry name" value="McjB_C"/>
</dbReference>
<sequence length="137" mass="16187">MRCLGKFVALPLYEKMLFMEALLFSYAAKVLLLVLPFKYCQKFVSNDKCKRTELDVRVLKQIKKAVYRTNWLAFWDNKCLVMSLASRWMLQRRRIPSHISLGVAFDENKNLIAHAWISANEFDVIEKGGDYHELYQF</sequence>
<dbReference type="InterPro" id="IPR053521">
    <property type="entry name" value="McjB-like"/>
</dbReference>
<evidence type="ECO:0000259" key="1">
    <source>
        <dbReference type="Pfam" id="PF13471"/>
    </source>
</evidence>